<gene>
    <name evidence="1" type="ORF">SAMN02982927_03433</name>
</gene>
<dbReference type="STRING" id="269670.SAMN02982927_03433"/>
<evidence type="ECO:0000313" key="1">
    <source>
        <dbReference type="EMBL" id="SFG97136.1"/>
    </source>
</evidence>
<accession>A0A1I2WAP9</accession>
<protein>
    <submittedName>
        <fullName evidence="1">Uncharacterized protein</fullName>
    </submittedName>
</protein>
<keyword evidence="2" id="KW-1185">Reference proteome</keyword>
<name>A0A1I2WAP9_9BACL</name>
<organism evidence="1 2">
    <name type="scientific">Sporolactobacillus nakayamae</name>
    <dbReference type="NCBI Taxonomy" id="269670"/>
    <lineage>
        <taxon>Bacteria</taxon>
        <taxon>Bacillati</taxon>
        <taxon>Bacillota</taxon>
        <taxon>Bacilli</taxon>
        <taxon>Bacillales</taxon>
        <taxon>Sporolactobacillaceae</taxon>
        <taxon>Sporolactobacillus</taxon>
    </lineage>
</organism>
<evidence type="ECO:0000313" key="2">
    <source>
        <dbReference type="Proteomes" id="UP000198752"/>
    </source>
</evidence>
<proteinExistence type="predicted"/>
<dbReference type="AlphaFoldDB" id="A0A1I2WAP9"/>
<sequence>MLYHLNHWHGVIVQKIAVTFSISKDMHHHLPHQRFQRQTKTKNSGVPRHYQFHRTIHWHHPYRNPMILKGVQYWIGNHMENKFRKF</sequence>
<dbReference type="Proteomes" id="UP000198752">
    <property type="component" value="Unassembled WGS sequence"/>
</dbReference>
<reference evidence="2" key="1">
    <citation type="submission" date="2016-10" db="EMBL/GenBank/DDBJ databases">
        <authorList>
            <person name="Varghese N."/>
            <person name="Submissions S."/>
        </authorList>
    </citation>
    <scope>NUCLEOTIDE SEQUENCE [LARGE SCALE GENOMIC DNA]</scope>
    <source>
        <strain evidence="2">ATCC 700379</strain>
    </source>
</reference>
<dbReference type="EMBL" id="FOOY01000036">
    <property type="protein sequence ID" value="SFG97136.1"/>
    <property type="molecule type" value="Genomic_DNA"/>
</dbReference>